<evidence type="ECO:0000256" key="13">
    <source>
        <dbReference type="ARBA" id="ARBA00070152"/>
    </source>
</evidence>
<feature type="modified residue" description="Phosphohistidine" evidence="14">
    <location>
        <position position="512"/>
    </location>
</feature>
<evidence type="ECO:0000313" key="20">
    <source>
        <dbReference type="Proteomes" id="UP000739411"/>
    </source>
</evidence>
<dbReference type="Proteomes" id="UP000739411">
    <property type="component" value="Unassembled WGS sequence"/>
</dbReference>
<dbReference type="PROSITE" id="PS50109">
    <property type="entry name" value="HIS_KIN"/>
    <property type="match status" value="1"/>
</dbReference>
<proteinExistence type="predicted"/>
<dbReference type="InterPro" id="IPR036890">
    <property type="entry name" value="HATPase_C_sf"/>
</dbReference>
<dbReference type="InterPro" id="IPR005467">
    <property type="entry name" value="His_kinase_dom"/>
</dbReference>
<evidence type="ECO:0000256" key="11">
    <source>
        <dbReference type="ARBA" id="ARBA00023136"/>
    </source>
</evidence>
<dbReference type="SMART" id="SM00073">
    <property type="entry name" value="HPT"/>
    <property type="match status" value="1"/>
</dbReference>
<dbReference type="PANTHER" id="PTHR45339">
    <property type="entry name" value="HYBRID SIGNAL TRANSDUCTION HISTIDINE KINASE J"/>
    <property type="match status" value="1"/>
</dbReference>
<keyword evidence="8" id="KW-0067">ATP-binding</keyword>
<evidence type="ECO:0000256" key="15">
    <source>
        <dbReference type="PROSITE-ProRule" id="PRU00169"/>
    </source>
</evidence>
<feature type="domain" description="HPt" evidence="18">
    <location>
        <begin position="473"/>
        <end position="567"/>
    </location>
</feature>
<comment type="caution">
    <text evidence="19">The sequence shown here is derived from an EMBL/GenBank/DDBJ whole genome shotgun (WGS) entry which is preliminary data.</text>
</comment>
<dbReference type="SUPFAM" id="SSF47384">
    <property type="entry name" value="Homodimeric domain of signal transducing histidine kinase"/>
    <property type="match status" value="1"/>
</dbReference>
<evidence type="ECO:0000259" key="17">
    <source>
        <dbReference type="PROSITE" id="PS50110"/>
    </source>
</evidence>
<dbReference type="PROSITE" id="PS50894">
    <property type="entry name" value="HPT"/>
    <property type="match status" value="1"/>
</dbReference>
<feature type="modified residue" description="4-aspartylphosphate" evidence="15">
    <location>
        <position position="361"/>
    </location>
</feature>
<dbReference type="CDD" id="cd16922">
    <property type="entry name" value="HATPase_EvgS-ArcB-TorS-like"/>
    <property type="match status" value="1"/>
</dbReference>
<keyword evidence="9" id="KW-1133">Transmembrane helix</keyword>
<evidence type="ECO:0000256" key="3">
    <source>
        <dbReference type="ARBA" id="ARBA00012438"/>
    </source>
</evidence>
<dbReference type="Pfam" id="PF00512">
    <property type="entry name" value="HisKA"/>
    <property type="match status" value="1"/>
</dbReference>
<dbReference type="Pfam" id="PF01627">
    <property type="entry name" value="Hpt"/>
    <property type="match status" value="1"/>
</dbReference>
<dbReference type="SUPFAM" id="SSF47226">
    <property type="entry name" value="Histidine-containing phosphotransfer domain, HPT domain"/>
    <property type="match status" value="1"/>
</dbReference>
<evidence type="ECO:0000256" key="7">
    <source>
        <dbReference type="ARBA" id="ARBA00022741"/>
    </source>
</evidence>
<dbReference type="EMBL" id="JADJMS010000047">
    <property type="protein sequence ID" value="MBK7417088.1"/>
    <property type="molecule type" value="Genomic_DNA"/>
</dbReference>
<dbReference type="InterPro" id="IPR004358">
    <property type="entry name" value="Sig_transdc_His_kin-like_C"/>
</dbReference>
<reference evidence="19 20" key="1">
    <citation type="submission" date="2020-10" db="EMBL/GenBank/DDBJ databases">
        <title>Connecting structure to function with the recovery of over 1000 high-quality activated sludge metagenome-assembled genomes encoding full-length rRNA genes using long-read sequencing.</title>
        <authorList>
            <person name="Singleton C.M."/>
            <person name="Petriglieri F."/>
            <person name="Kristensen J.M."/>
            <person name="Kirkegaard R.H."/>
            <person name="Michaelsen T.Y."/>
            <person name="Andersen M.H."/>
            <person name="Karst S.M."/>
            <person name="Dueholm M.S."/>
            <person name="Nielsen P.H."/>
            <person name="Albertsen M."/>
        </authorList>
    </citation>
    <scope>NUCLEOTIDE SEQUENCE [LARGE SCALE GENOMIC DNA]</scope>
    <source>
        <strain evidence="19">EsbW_18-Q3-R4-48_BATAC.463</strain>
    </source>
</reference>
<dbReference type="FunFam" id="3.30.565.10:FF:000010">
    <property type="entry name" value="Sensor histidine kinase RcsC"/>
    <property type="match status" value="1"/>
</dbReference>
<dbReference type="InterPro" id="IPR036097">
    <property type="entry name" value="HisK_dim/P_sf"/>
</dbReference>
<dbReference type="SMART" id="SM00388">
    <property type="entry name" value="HisKA"/>
    <property type="match status" value="1"/>
</dbReference>
<dbReference type="CDD" id="cd17546">
    <property type="entry name" value="REC_hyHK_CKI1_RcsC-like"/>
    <property type="match status" value="1"/>
</dbReference>
<dbReference type="GO" id="GO:0000155">
    <property type="term" value="F:phosphorelay sensor kinase activity"/>
    <property type="evidence" value="ECO:0007669"/>
    <property type="project" value="InterPro"/>
</dbReference>
<dbReference type="InterPro" id="IPR003661">
    <property type="entry name" value="HisK_dim/P_dom"/>
</dbReference>
<keyword evidence="5 15" id="KW-0597">Phosphoprotein</keyword>
<dbReference type="Gene3D" id="1.10.287.130">
    <property type="match status" value="1"/>
</dbReference>
<evidence type="ECO:0000256" key="12">
    <source>
        <dbReference type="ARBA" id="ARBA00058004"/>
    </source>
</evidence>
<dbReference type="GO" id="GO:0005886">
    <property type="term" value="C:plasma membrane"/>
    <property type="evidence" value="ECO:0007669"/>
    <property type="project" value="UniProtKB-SubCell"/>
</dbReference>
<feature type="domain" description="Histidine kinase" evidence="16">
    <location>
        <begin position="62"/>
        <end position="283"/>
    </location>
</feature>
<comment type="subcellular location">
    <subcellularLocation>
        <location evidence="2">Cell membrane</location>
        <topology evidence="2">Multi-pass membrane protein</topology>
    </subcellularLocation>
</comment>
<comment type="function">
    <text evidence="12">Member of the two-component regulatory system BvgS/BvgA. Phosphorylates BvgA via a four-step phosphorelay in response to environmental signals.</text>
</comment>
<dbReference type="SUPFAM" id="SSF52172">
    <property type="entry name" value="CheY-like"/>
    <property type="match status" value="1"/>
</dbReference>
<dbReference type="SUPFAM" id="SSF55874">
    <property type="entry name" value="ATPase domain of HSP90 chaperone/DNA topoisomerase II/histidine kinase"/>
    <property type="match status" value="1"/>
</dbReference>
<evidence type="ECO:0000256" key="5">
    <source>
        <dbReference type="ARBA" id="ARBA00022553"/>
    </source>
</evidence>
<dbReference type="AlphaFoldDB" id="A0A935K691"/>
<evidence type="ECO:0000259" key="18">
    <source>
        <dbReference type="PROSITE" id="PS50894"/>
    </source>
</evidence>
<dbReference type="SMART" id="SM00387">
    <property type="entry name" value="HATPase_c"/>
    <property type="match status" value="1"/>
</dbReference>
<dbReference type="PROSITE" id="PS50110">
    <property type="entry name" value="RESPONSE_REGULATORY"/>
    <property type="match status" value="1"/>
</dbReference>
<dbReference type="GO" id="GO:0005524">
    <property type="term" value="F:ATP binding"/>
    <property type="evidence" value="ECO:0007669"/>
    <property type="project" value="UniProtKB-KW"/>
</dbReference>
<dbReference type="InterPro" id="IPR036641">
    <property type="entry name" value="HPT_dom_sf"/>
</dbReference>
<evidence type="ECO:0000256" key="4">
    <source>
        <dbReference type="ARBA" id="ARBA00022475"/>
    </source>
</evidence>
<keyword evidence="6" id="KW-0812">Transmembrane</keyword>
<evidence type="ECO:0000256" key="9">
    <source>
        <dbReference type="ARBA" id="ARBA00022989"/>
    </source>
</evidence>
<dbReference type="Gene3D" id="3.40.50.2300">
    <property type="match status" value="1"/>
</dbReference>
<dbReference type="EC" id="2.7.13.3" evidence="3"/>
<evidence type="ECO:0000256" key="1">
    <source>
        <dbReference type="ARBA" id="ARBA00000085"/>
    </source>
</evidence>
<dbReference type="Pfam" id="PF00072">
    <property type="entry name" value="Response_reg"/>
    <property type="match status" value="1"/>
</dbReference>
<accession>A0A935K691</accession>
<dbReference type="InterPro" id="IPR011006">
    <property type="entry name" value="CheY-like_superfamily"/>
</dbReference>
<comment type="catalytic activity">
    <reaction evidence="1">
        <text>ATP + protein L-histidine = ADP + protein N-phospho-L-histidine.</text>
        <dbReference type="EC" id="2.7.13.3"/>
    </reaction>
</comment>
<dbReference type="CDD" id="cd00082">
    <property type="entry name" value="HisKA"/>
    <property type="match status" value="1"/>
</dbReference>
<evidence type="ECO:0000256" key="6">
    <source>
        <dbReference type="ARBA" id="ARBA00022692"/>
    </source>
</evidence>
<keyword evidence="10" id="KW-0902">Two-component regulatory system</keyword>
<name>A0A935K691_9RHOO</name>
<evidence type="ECO:0000256" key="14">
    <source>
        <dbReference type="PROSITE-ProRule" id="PRU00110"/>
    </source>
</evidence>
<gene>
    <name evidence="19" type="ORF">IPJ38_20275</name>
</gene>
<dbReference type="SMART" id="SM00448">
    <property type="entry name" value="REC"/>
    <property type="match status" value="1"/>
</dbReference>
<keyword evidence="11" id="KW-0472">Membrane</keyword>
<evidence type="ECO:0000259" key="16">
    <source>
        <dbReference type="PROSITE" id="PS50109"/>
    </source>
</evidence>
<dbReference type="PANTHER" id="PTHR45339:SF1">
    <property type="entry name" value="HYBRID SIGNAL TRANSDUCTION HISTIDINE KINASE J"/>
    <property type="match status" value="1"/>
</dbReference>
<dbReference type="Gene3D" id="1.20.120.160">
    <property type="entry name" value="HPT domain"/>
    <property type="match status" value="1"/>
</dbReference>
<dbReference type="Pfam" id="PF02518">
    <property type="entry name" value="HATPase_c"/>
    <property type="match status" value="1"/>
</dbReference>
<dbReference type="InterPro" id="IPR001789">
    <property type="entry name" value="Sig_transdc_resp-reg_receiver"/>
</dbReference>
<feature type="domain" description="Response regulatory" evidence="17">
    <location>
        <begin position="312"/>
        <end position="426"/>
    </location>
</feature>
<dbReference type="CDD" id="cd00088">
    <property type="entry name" value="HPT"/>
    <property type="match status" value="1"/>
</dbReference>
<evidence type="ECO:0000256" key="10">
    <source>
        <dbReference type="ARBA" id="ARBA00023012"/>
    </source>
</evidence>
<organism evidence="19 20">
    <name type="scientific">Candidatus Dechloromonas phosphorivorans</name>
    <dbReference type="NCBI Taxonomy" id="2899244"/>
    <lineage>
        <taxon>Bacteria</taxon>
        <taxon>Pseudomonadati</taxon>
        <taxon>Pseudomonadota</taxon>
        <taxon>Betaproteobacteria</taxon>
        <taxon>Rhodocyclales</taxon>
        <taxon>Azonexaceae</taxon>
        <taxon>Dechloromonas</taxon>
    </lineage>
</organism>
<evidence type="ECO:0000256" key="8">
    <source>
        <dbReference type="ARBA" id="ARBA00022840"/>
    </source>
</evidence>
<dbReference type="InterPro" id="IPR008207">
    <property type="entry name" value="Sig_transdc_His_kin_Hpt_dom"/>
</dbReference>
<evidence type="ECO:0000256" key="2">
    <source>
        <dbReference type="ARBA" id="ARBA00004651"/>
    </source>
</evidence>
<keyword evidence="4" id="KW-1003">Cell membrane</keyword>
<protein>
    <recommendedName>
        <fullName evidence="13">Virulence sensor protein BvgS</fullName>
        <ecNumber evidence="3">2.7.13.3</ecNumber>
    </recommendedName>
</protein>
<dbReference type="Gene3D" id="3.30.565.10">
    <property type="entry name" value="Histidine kinase-like ATPase, C-terminal domain"/>
    <property type="match status" value="1"/>
</dbReference>
<evidence type="ECO:0000313" key="19">
    <source>
        <dbReference type="EMBL" id="MBK7417088.1"/>
    </source>
</evidence>
<dbReference type="PRINTS" id="PR00344">
    <property type="entry name" value="BCTRLSENSOR"/>
</dbReference>
<keyword evidence="7" id="KW-0547">Nucleotide-binding</keyword>
<sequence>MDGAPHLVVFIADLTEKYQAQAELLQHRDHLEELVARRTIELEQARQTAEHASQAKSIFLANMSREIRTPMNAIIGLTHLAERNTSDSAQLTRLNKVSDAAHHLLAIINQILDISKIEAGKLELSPVDFSLRRVVDNASSLIIDRLRSHGLAFNCTIDPALPPVLHGDPLRLGQILLNFLSNAVKFTERGEISVSVNLLRDTDAGLLLHFAVRDTGPGIDPEQQARIFSPFEQADSSATRRFGGTGLGLAIARRLAEMMGGETGLTSNPDDGSTFWFTALLGAGRSDTADLGLPITQDDAERLLATAYRSTHILLVEDNAINQEVALELLSAVGLQVSLAVNGEKAVIMCTENTYDLILMDMQMPIMDGLAATRAIRASGGKQPILAMTANAFGEDRQRCIEAGMNDHIAKPVDPHNLYAALIKWLPTPSLFNLAAPASTSSGLDRPTEISQATLDDIPGLDLQIGMKVLRINHPLFIRLLQTFLATHSNDSEAIAAALNSGQADEAERLAHSLKGASGTLGLLDIQESAKALEAAIRESHPATQITDQQALLATQLEQTTHALKQLFSTQSAP</sequence>
<dbReference type="InterPro" id="IPR003594">
    <property type="entry name" value="HATPase_dom"/>
</dbReference>